<dbReference type="Proteomes" id="UP000836841">
    <property type="component" value="Chromosome 4"/>
</dbReference>
<reference evidence="2 3" key="1">
    <citation type="submission" date="2022-03" db="EMBL/GenBank/DDBJ databases">
        <authorList>
            <person name="Nunn A."/>
            <person name="Chopra R."/>
            <person name="Nunn A."/>
            <person name="Contreras Garrido A."/>
        </authorList>
    </citation>
    <scope>NUCLEOTIDE SEQUENCE [LARGE SCALE GENOMIC DNA]</scope>
</reference>
<dbReference type="PANTHER" id="PTHR45660">
    <property type="entry name" value="HISTONE-LYSINE N-METHYLTRANSFERASE SETMAR"/>
    <property type="match status" value="1"/>
</dbReference>
<keyword evidence="3" id="KW-1185">Reference proteome</keyword>
<dbReference type="PANTHER" id="PTHR45660:SF46">
    <property type="entry name" value="HISTONE-LYSINE N-METHYLTRANSFERASE, H3 LYSINE-9 SPECIFIC SUVH6"/>
    <property type="match status" value="1"/>
</dbReference>
<gene>
    <name evidence="2" type="ORF">TAV2_LOCUS13385</name>
</gene>
<dbReference type="EMBL" id="OU466860">
    <property type="protein sequence ID" value="CAH2061470.1"/>
    <property type="molecule type" value="Genomic_DNA"/>
</dbReference>
<dbReference type="SUPFAM" id="SSF82199">
    <property type="entry name" value="SET domain"/>
    <property type="match status" value="1"/>
</dbReference>
<dbReference type="AlphaFoldDB" id="A0AAU9SFR0"/>
<name>A0AAU9SFR0_THLAR</name>
<evidence type="ECO:0000313" key="2">
    <source>
        <dbReference type="EMBL" id="CAH2061470.1"/>
    </source>
</evidence>
<protein>
    <recommendedName>
        <fullName evidence="1">SET domain-containing protein</fullName>
    </recommendedName>
</protein>
<organism evidence="2 3">
    <name type="scientific">Thlaspi arvense</name>
    <name type="common">Field penny-cress</name>
    <dbReference type="NCBI Taxonomy" id="13288"/>
    <lineage>
        <taxon>Eukaryota</taxon>
        <taxon>Viridiplantae</taxon>
        <taxon>Streptophyta</taxon>
        <taxon>Embryophyta</taxon>
        <taxon>Tracheophyta</taxon>
        <taxon>Spermatophyta</taxon>
        <taxon>Magnoliopsida</taxon>
        <taxon>eudicotyledons</taxon>
        <taxon>Gunneridae</taxon>
        <taxon>Pentapetalae</taxon>
        <taxon>rosids</taxon>
        <taxon>malvids</taxon>
        <taxon>Brassicales</taxon>
        <taxon>Brassicaceae</taxon>
        <taxon>Thlaspideae</taxon>
        <taxon>Thlaspi</taxon>
    </lineage>
</organism>
<dbReference type="InterPro" id="IPR046341">
    <property type="entry name" value="SET_dom_sf"/>
</dbReference>
<dbReference type="GO" id="GO:0042054">
    <property type="term" value="F:histone methyltransferase activity"/>
    <property type="evidence" value="ECO:0007669"/>
    <property type="project" value="TreeGrafter"/>
</dbReference>
<feature type="domain" description="SET" evidence="1">
    <location>
        <begin position="1"/>
        <end position="98"/>
    </location>
</feature>
<sequence>MPSCLLPKSHAARDQVQARDLQNRVERLGSEISQLDTFGFTVDAAKKGNIGRFINHSCSPNLYAQNVLYDHEDKRIPHVMLFAMDNIPPLQELQLHDRSRRRFATVVLLSVPYWQ</sequence>
<dbReference type="InterPro" id="IPR051357">
    <property type="entry name" value="H3K9_HMTase_SUVAR3-9"/>
</dbReference>
<dbReference type="GO" id="GO:0003690">
    <property type="term" value="F:double-stranded DNA binding"/>
    <property type="evidence" value="ECO:0007669"/>
    <property type="project" value="TreeGrafter"/>
</dbReference>
<dbReference type="Pfam" id="PF00856">
    <property type="entry name" value="SET"/>
    <property type="match status" value="1"/>
</dbReference>
<evidence type="ECO:0000259" key="1">
    <source>
        <dbReference type="PROSITE" id="PS50280"/>
    </source>
</evidence>
<dbReference type="SMART" id="SM00317">
    <property type="entry name" value="SET"/>
    <property type="match status" value="1"/>
</dbReference>
<accession>A0AAU9SFR0</accession>
<dbReference type="Gene3D" id="2.170.270.10">
    <property type="entry name" value="SET domain"/>
    <property type="match status" value="1"/>
</dbReference>
<evidence type="ECO:0000313" key="3">
    <source>
        <dbReference type="Proteomes" id="UP000836841"/>
    </source>
</evidence>
<dbReference type="PROSITE" id="PS50280">
    <property type="entry name" value="SET"/>
    <property type="match status" value="1"/>
</dbReference>
<proteinExistence type="predicted"/>
<dbReference type="InterPro" id="IPR001214">
    <property type="entry name" value="SET_dom"/>
</dbReference>